<dbReference type="PANTHER" id="PTHR43229">
    <property type="entry name" value="NODULATION PROTEIN J"/>
    <property type="match status" value="1"/>
</dbReference>
<dbReference type="EMBL" id="PNHK01000001">
    <property type="protein sequence ID" value="PMD06383.1"/>
    <property type="molecule type" value="Genomic_DNA"/>
</dbReference>
<organism evidence="7 8">
    <name type="scientific">Brevibacterium paucivorans</name>
    <dbReference type="NCBI Taxonomy" id="170994"/>
    <lineage>
        <taxon>Bacteria</taxon>
        <taxon>Bacillati</taxon>
        <taxon>Actinomycetota</taxon>
        <taxon>Actinomycetes</taxon>
        <taxon>Micrococcales</taxon>
        <taxon>Brevibacteriaceae</taxon>
        <taxon>Brevibacterium</taxon>
    </lineage>
</organism>
<keyword evidence="2 5" id="KW-0812">Transmembrane</keyword>
<dbReference type="OrthoDB" id="160207at2"/>
<dbReference type="AlphaFoldDB" id="A0A2N6VQT4"/>
<sequence length="255" mass="26597">MSSPRIAPLAQRVWAQSLFELRTTLSNAEQLFLSFALPIGALVVLAMTDVVTVFGYEENQRNIIAASAGLGLSIAASAFTGQAIATGFDRRYGVLRQLATTPLGTTGLILAKIVSVYIVTAVQLLVMFIVIAVLPVNFEITASLTQFLGIFLSWFLGTAALTALALAFAGTARAEAVLAGSNILWVAGAGVGGLVVKHPGLWGTVASLTPFGALGDSLRTALISGGVDWSAQLVLLVWAVLGIIAGATWFSFESK</sequence>
<evidence type="ECO:0000256" key="1">
    <source>
        <dbReference type="ARBA" id="ARBA00004141"/>
    </source>
</evidence>
<keyword evidence="4 5" id="KW-0472">Membrane</keyword>
<dbReference type="InterPro" id="IPR013525">
    <property type="entry name" value="ABC2_TM"/>
</dbReference>
<evidence type="ECO:0000259" key="6">
    <source>
        <dbReference type="Pfam" id="PF12698"/>
    </source>
</evidence>
<dbReference type="PANTHER" id="PTHR43229:SF2">
    <property type="entry name" value="NODULATION PROTEIN J"/>
    <property type="match status" value="1"/>
</dbReference>
<dbReference type="GO" id="GO:0140359">
    <property type="term" value="F:ABC-type transporter activity"/>
    <property type="evidence" value="ECO:0007669"/>
    <property type="project" value="InterPro"/>
</dbReference>
<keyword evidence="3 5" id="KW-1133">Transmembrane helix</keyword>
<proteinExistence type="predicted"/>
<evidence type="ECO:0000256" key="4">
    <source>
        <dbReference type="ARBA" id="ARBA00023136"/>
    </source>
</evidence>
<feature type="domain" description="ABC-2 type transporter transmembrane" evidence="6">
    <location>
        <begin position="48"/>
        <end position="245"/>
    </location>
</feature>
<accession>A0A2N6VQT4</accession>
<comment type="caution">
    <text evidence="7">The sequence shown here is derived from an EMBL/GenBank/DDBJ whole genome shotgun (WGS) entry which is preliminary data.</text>
</comment>
<feature type="transmembrane region" description="Helical" evidence="5">
    <location>
        <begin position="31"/>
        <end position="56"/>
    </location>
</feature>
<feature type="transmembrane region" description="Helical" evidence="5">
    <location>
        <begin position="176"/>
        <end position="196"/>
    </location>
</feature>
<evidence type="ECO:0000313" key="7">
    <source>
        <dbReference type="EMBL" id="PMD06383.1"/>
    </source>
</evidence>
<evidence type="ECO:0000313" key="8">
    <source>
        <dbReference type="Proteomes" id="UP000235598"/>
    </source>
</evidence>
<dbReference type="Pfam" id="PF12698">
    <property type="entry name" value="ABC2_membrane_3"/>
    <property type="match status" value="1"/>
</dbReference>
<dbReference type="InterPro" id="IPR051784">
    <property type="entry name" value="Nod_factor_ABC_transporter"/>
</dbReference>
<feature type="transmembrane region" description="Helical" evidence="5">
    <location>
        <begin position="109"/>
        <end position="134"/>
    </location>
</feature>
<name>A0A2N6VQT4_9MICO</name>
<evidence type="ECO:0000256" key="3">
    <source>
        <dbReference type="ARBA" id="ARBA00022989"/>
    </source>
</evidence>
<evidence type="ECO:0000256" key="2">
    <source>
        <dbReference type="ARBA" id="ARBA00022692"/>
    </source>
</evidence>
<comment type="subcellular location">
    <subcellularLocation>
        <location evidence="1">Membrane</location>
        <topology evidence="1">Multi-pass membrane protein</topology>
    </subcellularLocation>
</comment>
<dbReference type="GO" id="GO:0016020">
    <property type="term" value="C:membrane"/>
    <property type="evidence" value="ECO:0007669"/>
    <property type="project" value="UniProtKB-SubCell"/>
</dbReference>
<gene>
    <name evidence="7" type="ORF">CJ199_03185</name>
</gene>
<feature type="transmembrane region" description="Helical" evidence="5">
    <location>
        <begin position="229"/>
        <end position="252"/>
    </location>
</feature>
<dbReference type="RefSeq" id="WP_102238029.1">
    <property type="nucleotide sequence ID" value="NZ_PNHK01000001.1"/>
</dbReference>
<protein>
    <submittedName>
        <fullName evidence="7">ABC transporter</fullName>
    </submittedName>
</protein>
<dbReference type="Proteomes" id="UP000235598">
    <property type="component" value="Unassembled WGS sequence"/>
</dbReference>
<reference evidence="7 8" key="1">
    <citation type="submission" date="2017-09" db="EMBL/GenBank/DDBJ databases">
        <title>Bacterial strain isolated from the female urinary microbiota.</title>
        <authorList>
            <person name="Thomas-White K."/>
            <person name="Kumar N."/>
            <person name="Forster S."/>
            <person name="Putonti C."/>
            <person name="Lawley T."/>
            <person name="Wolfe A.J."/>
        </authorList>
    </citation>
    <scope>NUCLEOTIDE SEQUENCE [LARGE SCALE GENOMIC DNA]</scope>
    <source>
        <strain evidence="7 8">UMB1301</strain>
    </source>
</reference>
<evidence type="ECO:0000256" key="5">
    <source>
        <dbReference type="SAM" id="Phobius"/>
    </source>
</evidence>
<feature type="transmembrane region" description="Helical" evidence="5">
    <location>
        <begin position="146"/>
        <end position="169"/>
    </location>
</feature>
<feature type="transmembrane region" description="Helical" evidence="5">
    <location>
        <begin position="62"/>
        <end position="88"/>
    </location>
</feature>